<evidence type="ECO:0000313" key="2">
    <source>
        <dbReference type="EMBL" id="GIH87622.1"/>
    </source>
</evidence>
<organism evidence="2 3">
    <name type="scientific">Planobispora rosea</name>
    <dbReference type="NCBI Taxonomy" id="35762"/>
    <lineage>
        <taxon>Bacteria</taxon>
        <taxon>Bacillati</taxon>
        <taxon>Actinomycetota</taxon>
        <taxon>Actinomycetes</taxon>
        <taxon>Streptosporangiales</taxon>
        <taxon>Streptosporangiaceae</taxon>
        <taxon>Planobispora</taxon>
    </lineage>
</organism>
<comment type="caution">
    <text evidence="2">The sequence shown here is derived from an EMBL/GenBank/DDBJ whole genome shotgun (WGS) entry which is preliminary data.</text>
</comment>
<name>A0A8J3S4F0_PLARO</name>
<dbReference type="EMBL" id="BOOI01000064">
    <property type="protein sequence ID" value="GIH87622.1"/>
    <property type="molecule type" value="Genomic_DNA"/>
</dbReference>
<dbReference type="AlphaFoldDB" id="A0A8J3S4F0"/>
<sequence length="69" mass="7420">MPQSLEEPGARSPEPGARSPEAGARRPEAGAWGAGRGSRRQKSLPNWSINVSTEKYPKNANVSSTITMR</sequence>
<evidence type="ECO:0000256" key="1">
    <source>
        <dbReference type="SAM" id="MobiDB-lite"/>
    </source>
</evidence>
<keyword evidence="3" id="KW-1185">Reference proteome</keyword>
<evidence type="ECO:0000313" key="3">
    <source>
        <dbReference type="Proteomes" id="UP000655044"/>
    </source>
</evidence>
<feature type="compositionally biased region" description="Polar residues" evidence="1">
    <location>
        <begin position="60"/>
        <end position="69"/>
    </location>
</feature>
<reference evidence="2" key="1">
    <citation type="submission" date="2021-01" db="EMBL/GenBank/DDBJ databases">
        <title>Whole genome shotgun sequence of Planobispora rosea NBRC 15558.</title>
        <authorList>
            <person name="Komaki H."/>
            <person name="Tamura T."/>
        </authorList>
    </citation>
    <scope>NUCLEOTIDE SEQUENCE</scope>
    <source>
        <strain evidence="2">NBRC 15558</strain>
    </source>
</reference>
<proteinExistence type="predicted"/>
<protein>
    <submittedName>
        <fullName evidence="2">Uncharacterized protein</fullName>
    </submittedName>
</protein>
<feature type="compositionally biased region" description="Polar residues" evidence="1">
    <location>
        <begin position="43"/>
        <end position="53"/>
    </location>
</feature>
<feature type="region of interest" description="Disordered" evidence="1">
    <location>
        <begin position="1"/>
        <end position="69"/>
    </location>
</feature>
<accession>A0A8J3S4F0</accession>
<gene>
    <name evidence="2" type="ORF">Pro02_60300</name>
</gene>
<dbReference type="Proteomes" id="UP000655044">
    <property type="component" value="Unassembled WGS sequence"/>
</dbReference>